<dbReference type="SMART" id="SM00354">
    <property type="entry name" value="HTH_LACI"/>
    <property type="match status" value="1"/>
</dbReference>
<protein>
    <submittedName>
        <fullName evidence="5">DNA-binding LacI/PurR family transcriptional regulator</fullName>
    </submittedName>
</protein>
<gene>
    <name evidence="5" type="ORF">FHX76_002618</name>
</gene>
<dbReference type="InterPro" id="IPR000843">
    <property type="entry name" value="HTH_LacI"/>
</dbReference>
<dbReference type="Gene3D" id="1.10.260.40">
    <property type="entry name" value="lambda repressor-like DNA-binding domains"/>
    <property type="match status" value="1"/>
</dbReference>
<dbReference type="Gene3D" id="3.40.50.2300">
    <property type="match status" value="2"/>
</dbReference>
<reference evidence="5 6" key="1">
    <citation type="submission" date="2020-02" db="EMBL/GenBank/DDBJ databases">
        <title>Sequencing the genomes of 1000 actinobacteria strains.</title>
        <authorList>
            <person name="Klenk H.-P."/>
        </authorList>
    </citation>
    <scope>NUCLEOTIDE SEQUENCE [LARGE SCALE GENOMIC DNA]</scope>
    <source>
        <strain evidence="5 6">DSM 27960</strain>
    </source>
</reference>
<accession>A0A7X5R3I6</accession>
<evidence type="ECO:0000256" key="2">
    <source>
        <dbReference type="ARBA" id="ARBA00023125"/>
    </source>
</evidence>
<dbReference type="Pfam" id="PF13377">
    <property type="entry name" value="Peripla_BP_3"/>
    <property type="match status" value="1"/>
</dbReference>
<dbReference type="Proteomes" id="UP000541033">
    <property type="component" value="Unassembled WGS sequence"/>
</dbReference>
<organism evidence="5 6">
    <name type="scientific">Lysinibacter cavernae</name>
    <dbReference type="NCBI Taxonomy" id="1640652"/>
    <lineage>
        <taxon>Bacteria</taxon>
        <taxon>Bacillati</taxon>
        <taxon>Actinomycetota</taxon>
        <taxon>Actinomycetes</taxon>
        <taxon>Micrococcales</taxon>
        <taxon>Microbacteriaceae</taxon>
        <taxon>Lysinibacter</taxon>
    </lineage>
</organism>
<dbReference type="PROSITE" id="PS50932">
    <property type="entry name" value="HTH_LACI_2"/>
    <property type="match status" value="1"/>
</dbReference>
<dbReference type="PANTHER" id="PTHR30146">
    <property type="entry name" value="LACI-RELATED TRANSCRIPTIONAL REPRESSOR"/>
    <property type="match status" value="1"/>
</dbReference>
<dbReference type="AlphaFoldDB" id="A0A7X5R3I6"/>
<dbReference type="Pfam" id="PF00356">
    <property type="entry name" value="LacI"/>
    <property type="match status" value="1"/>
</dbReference>
<keyword evidence="6" id="KW-1185">Reference proteome</keyword>
<dbReference type="InterPro" id="IPR010982">
    <property type="entry name" value="Lambda_DNA-bd_dom_sf"/>
</dbReference>
<dbReference type="RefSeq" id="WP_167151246.1">
    <property type="nucleotide sequence ID" value="NZ_JAAMOX010000002.1"/>
</dbReference>
<sequence length="361" mass="36846">MSATSQDRKRVTLADVAALAGVSTSTVSIAFSDGGPVSDAMRERVRQAAAQLGYTGPDPRAASLRRGRSGLIGVVLDERLGEAFRDPIRIALLDGIADEIGAAGSGLALLGNVVSGPLSVSTAPVDAIILFGCSTTASESLSQARQRGIPAIELEGPSSLDIVSIDSDNRGASAAAARHLAALGHQRVAMVTLPLTPERVPATYGSDEVVPTHNYVASERALGIRDVFPDAVGRSVTASLVEEGRAAGFALLADAAGVLLTASVRPTAIAAQSDLLALGVIRAATDLGLDVPGQLSVIGFDGIRLDGLSDRDLSTLVQPAREKGRAAGRAAIQLVEGEDVGDLAFYSELRVGDTTGPAPSA</sequence>
<keyword evidence="2 5" id="KW-0238">DNA-binding</keyword>
<dbReference type="SUPFAM" id="SSF53822">
    <property type="entry name" value="Periplasmic binding protein-like I"/>
    <property type="match status" value="1"/>
</dbReference>
<dbReference type="SUPFAM" id="SSF47413">
    <property type="entry name" value="lambda repressor-like DNA-binding domains"/>
    <property type="match status" value="1"/>
</dbReference>
<dbReference type="InterPro" id="IPR046335">
    <property type="entry name" value="LacI/GalR-like_sensor"/>
</dbReference>
<comment type="caution">
    <text evidence="5">The sequence shown here is derived from an EMBL/GenBank/DDBJ whole genome shotgun (WGS) entry which is preliminary data.</text>
</comment>
<dbReference type="GO" id="GO:0003700">
    <property type="term" value="F:DNA-binding transcription factor activity"/>
    <property type="evidence" value="ECO:0007669"/>
    <property type="project" value="TreeGrafter"/>
</dbReference>
<evidence type="ECO:0000256" key="3">
    <source>
        <dbReference type="ARBA" id="ARBA00023163"/>
    </source>
</evidence>
<feature type="domain" description="HTH lacI-type" evidence="4">
    <location>
        <begin position="11"/>
        <end position="66"/>
    </location>
</feature>
<evidence type="ECO:0000313" key="5">
    <source>
        <dbReference type="EMBL" id="NIH54722.1"/>
    </source>
</evidence>
<dbReference type="GO" id="GO:0000976">
    <property type="term" value="F:transcription cis-regulatory region binding"/>
    <property type="evidence" value="ECO:0007669"/>
    <property type="project" value="TreeGrafter"/>
</dbReference>
<evidence type="ECO:0000259" key="4">
    <source>
        <dbReference type="PROSITE" id="PS50932"/>
    </source>
</evidence>
<dbReference type="CDD" id="cd01392">
    <property type="entry name" value="HTH_LacI"/>
    <property type="match status" value="1"/>
</dbReference>
<dbReference type="InterPro" id="IPR028082">
    <property type="entry name" value="Peripla_BP_I"/>
</dbReference>
<dbReference type="PANTHER" id="PTHR30146:SF138">
    <property type="entry name" value="TRANSCRIPTIONAL REGULATORY PROTEIN"/>
    <property type="match status" value="1"/>
</dbReference>
<keyword evidence="3" id="KW-0804">Transcription</keyword>
<evidence type="ECO:0000313" key="6">
    <source>
        <dbReference type="Proteomes" id="UP000541033"/>
    </source>
</evidence>
<name>A0A7X5R3I6_9MICO</name>
<evidence type="ECO:0000256" key="1">
    <source>
        <dbReference type="ARBA" id="ARBA00023015"/>
    </source>
</evidence>
<keyword evidence="1" id="KW-0805">Transcription regulation</keyword>
<dbReference type="EMBL" id="JAAMOX010000002">
    <property type="protein sequence ID" value="NIH54722.1"/>
    <property type="molecule type" value="Genomic_DNA"/>
</dbReference>
<proteinExistence type="predicted"/>